<accession>A0A7C4LKF6</accession>
<dbReference type="Gene3D" id="3.40.50.410">
    <property type="entry name" value="von Willebrand factor, type A domain"/>
    <property type="match status" value="1"/>
</dbReference>
<name>A0A7C4LKF6_9PLAN</name>
<sequence length="301" mass="34410">MESSTVLSDPALFAELQGLELKARLLVEGYLSGLHRSPYRGFSVEFAEHREYVPGDDLRYVDWKVFGKTDRFYLKQFHEETNFTCTLLVDVSESMSYRSERAAASKLAYAQWTAAALAYLVIRQRDAVGVATFDESIRQFVRPGSTAGQWRDVCRVLESAAARGRSAVGQTLHELAERLLRRGIVVVISDFFDEFAALARGLRHLRFRRHDVLLLQILDPAELEFPFDVPTLFRGLEQWSDLLTDPRGVRRRYLAELNHHLGQLKGLAHELGFDYARFRTDQPLAPALAAVLAQRWRRQAL</sequence>
<dbReference type="PANTHER" id="PTHR33608">
    <property type="entry name" value="BLL2464 PROTEIN"/>
    <property type="match status" value="1"/>
</dbReference>
<dbReference type="InterPro" id="IPR036465">
    <property type="entry name" value="vWFA_dom_sf"/>
</dbReference>
<dbReference type="EMBL" id="DSVQ01000012">
    <property type="protein sequence ID" value="HGT39053.1"/>
    <property type="molecule type" value="Genomic_DNA"/>
</dbReference>
<dbReference type="Pfam" id="PF01882">
    <property type="entry name" value="DUF58"/>
    <property type="match status" value="1"/>
</dbReference>
<proteinExistence type="predicted"/>
<organism evidence="2">
    <name type="scientific">Schlesneria paludicola</name>
    <dbReference type="NCBI Taxonomy" id="360056"/>
    <lineage>
        <taxon>Bacteria</taxon>
        <taxon>Pseudomonadati</taxon>
        <taxon>Planctomycetota</taxon>
        <taxon>Planctomycetia</taxon>
        <taxon>Planctomycetales</taxon>
        <taxon>Planctomycetaceae</taxon>
        <taxon>Schlesneria</taxon>
    </lineage>
</organism>
<gene>
    <name evidence="2" type="ORF">ENS64_07290</name>
</gene>
<dbReference type="PANTHER" id="PTHR33608:SF7">
    <property type="entry name" value="DUF58 DOMAIN-CONTAINING PROTEIN"/>
    <property type="match status" value="1"/>
</dbReference>
<evidence type="ECO:0000313" key="2">
    <source>
        <dbReference type="EMBL" id="HGT39053.1"/>
    </source>
</evidence>
<dbReference type="SUPFAM" id="SSF53300">
    <property type="entry name" value="vWA-like"/>
    <property type="match status" value="1"/>
</dbReference>
<dbReference type="InterPro" id="IPR002881">
    <property type="entry name" value="DUF58"/>
</dbReference>
<dbReference type="AlphaFoldDB" id="A0A7C4LKF6"/>
<comment type="caution">
    <text evidence="2">The sequence shown here is derived from an EMBL/GenBank/DDBJ whole genome shotgun (WGS) entry which is preliminary data.</text>
</comment>
<reference evidence="2" key="1">
    <citation type="journal article" date="2020" name="mSystems">
        <title>Genome- and Community-Level Interaction Insights into Carbon Utilization and Element Cycling Functions of Hydrothermarchaeota in Hydrothermal Sediment.</title>
        <authorList>
            <person name="Zhou Z."/>
            <person name="Liu Y."/>
            <person name="Xu W."/>
            <person name="Pan J."/>
            <person name="Luo Z.H."/>
            <person name="Li M."/>
        </authorList>
    </citation>
    <scope>NUCLEOTIDE SEQUENCE [LARGE SCALE GENOMIC DNA]</scope>
    <source>
        <strain evidence="2">SpSt-508</strain>
    </source>
</reference>
<protein>
    <submittedName>
        <fullName evidence="2">DUF58 domain-containing protein</fullName>
    </submittedName>
</protein>
<evidence type="ECO:0000259" key="1">
    <source>
        <dbReference type="Pfam" id="PF01882"/>
    </source>
</evidence>
<feature type="domain" description="DUF58" evidence="1">
    <location>
        <begin position="48"/>
        <end position="258"/>
    </location>
</feature>